<accession>A0A6H1UDM5</accession>
<evidence type="ECO:0000259" key="10">
    <source>
        <dbReference type="Pfam" id="PF00590"/>
    </source>
</evidence>
<evidence type="ECO:0000256" key="4">
    <source>
        <dbReference type="ARBA" id="ARBA00022679"/>
    </source>
</evidence>
<dbReference type="GO" id="GO:0032259">
    <property type="term" value="P:methylation"/>
    <property type="evidence" value="ECO:0007669"/>
    <property type="project" value="UniProtKB-KW"/>
</dbReference>
<evidence type="ECO:0000313" key="12">
    <source>
        <dbReference type="Proteomes" id="UP000501602"/>
    </source>
</evidence>
<dbReference type="Gene3D" id="3.40.1010.10">
    <property type="entry name" value="Cobalt-precorrin-4 Transmethylase, Domain 1"/>
    <property type="match status" value="1"/>
</dbReference>
<comment type="pathway">
    <text evidence="7">Porphyrin-containing compound metabolism; siroheme biosynthesis; precorrin-2 from uroporphyrinogen III: step 1/1.</text>
</comment>
<dbReference type="InterPro" id="IPR006366">
    <property type="entry name" value="CobA/CysG_C"/>
</dbReference>
<comment type="pathway">
    <text evidence="8">Cofactor biosynthesis; adenosylcobalamin biosynthesis; precorrin-2 from uroporphyrinogen III: step 1/1.</text>
</comment>
<dbReference type="Pfam" id="PF00590">
    <property type="entry name" value="TP_methylase"/>
    <property type="match status" value="1"/>
</dbReference>
<dbReference type="Gene3D" id="3.30.950.10">
    <property type="entry name" value="Methyltransferase, Cobalt-precorrin-4 Transmethylase, Domain 2"/>
    <property type="match status" value="1"/>
</dbReference>
<dbReference type="SUPFAM" id="SSF53790">
    <property type="entry name" value="Tetrapyrrole methylase"/>
    <property type="match status" value="1"/>
</dbReference>
<dbReference type="InterPro" id="IPR050161">
    <property type="entry name" value="Siro_Cobalamin_biosynth"/>
</dbReference>
<organism evidence="11 12">
    <name type="scientific">Ferrimonas lipolytica</name>
    <dbReference type="NCBI Taxonomy" id="2724191"/>
    <lineage>
        <taxon>Bacteria</taxon>
        <taxon>Pseudomonadati</taxon>
        <taxon>Pseudomonadota</taxon>
        <taxon>Gammaproteobacteria</taxon>
        <taxon>Alteromonadales</taxon>
        <taxon>Ferrimonadaceae</taxon>
        <taxon>Ferrimonas</taxon>
    </lineage>
</organism>
<evidence type="ECO:0000256" key="5">
    <source>
        <dbReference type="ARBA" id="ARBA00022691"/>
    </source>
</evidence>
<dbReference type="InterPro" id="IPR014776">
    <property type="entry name" value="4pyrrole_Mease_sub2"/>
</dbReference>
<comment type="similarity">
    <text evidence="1 9">Belongs to the precorrin methyltransferase family.</text>
</comment>
<keyword evidence="4 9" id="KW-0808">Transferase</keyword>
<feature type="domain" description="Tetrapyrrole methylase" evidence="10">
    <location>
        <begin position="6"/>
        <end position="215"/>
    </location>
</feature>
<name>A0A6H1UDM5_9GAMM</name>
<sequence length="445" mass="47459">MTKPGTVFLVGAGPGDPGLLTQRAVELMQYCDVVCYDLLVGAAILSQIPADKELLPVGYRGYCGTSIEYGMHPEVVEQALAGKTVLRLKAGDPFIFGRATEECRCLTYHGIDYQVVPGISASLGAAAYAGFPLTSNGMASDVTFASGHQTSKTLSNWAALGQSSGTLVIYMGAKKLNTHAQLLMSKGKSSDTPVAVISAATGANQRMLSSTLGEVGDQIDLFDNGDPMLVIIGEVVSLSPELNWRNDLPLRGYQVLACTQEQSLLQQIKLAGAVVVESFIKHQQLLNDADWQRVLAADALHLVGADSVCTLIRSCIANKLDMRKWHWHLSGDQAATESLAKAGVIAAERLEQALVLSNGVGANEIDAASGRYQLPDYELPDAKLAILDDIKALECLLATELCPDLILSRCPELVKTAQNRGYSARVLLATDTPLAIRACLMDLAA</sequence>
<protein>
    <recommendedName>
        <fullName evidence="2">uroporphyrinogen-III C-methyltransferase</fullName>
        <ecNumber evidence="2">2.1.1.107</ecNumber>
    </recommendedName>
</protein>
<evidence type="ECO:0000256" key="6">
    <source>
        <dbReference type="ARBA" id="ARBA00023244"/>
    </source>
</evidence>
<dbReference type="InterPro" id="IPR035996">
    <property type="entry name" value="4pyrrol_Methylase_sf"/>
</dbReference>
<dbReference type="PROSITE" id="PS00840">
    <property type="entry name" value="SUMT_2"/>
    <property type="match status" value="1"/>
</dbReference>
<evidence type="ECO:0000313" key="11">
    <source>
        <dbReference type="EMBL" id="QIZ76316.1"/>
    </source>
</evidence>
<dbReference type="KEGG" id="fes:HER31_05060"/>
<dbReference type="EMBL" id="CP051180">
    <property type="protein sequence ID" value="QIZ76316.1"/>
    <property type="molecule type" value="Genomic_DNA"/>
</dbReference>
<proteinExistence type="inferred from homology"/>
<dbReference type="FunFam" id="3.40.1010.10:FF:000001">
    <property type="entry name" value="Siroheme synthase"/>
    <property type="match status" value="1"/>
</dbReference>
<gene>
    <name evidence="11" type="primary">cobA</name>
    <name evidence="11" type="ORF">HER31_05060</name>
</gene>
<evidence type="ECO:0000256" key="1">
    <source>
        <dbReference type="ARBA" id="ARBA00005879"/>
    </source>
</evidence>
<evidence type="ECO:0000256" key="7">
    <source>
        <dbReference type="ARBA" id="ARBA00025705"/>
    </source>
</evidence>
<dbReference type="UniPathway" id="UPA00262">
    <property type="reaction ID" value="UER00211"/>
</dbReference>
<dbReference type="PANTHER" id="PTHR45790">
    <property type="entry name" value="SIROHEME SYNTHASE-RELATED"/>
    <property type="match status" value="1"/>
</dbReference>
<dbReference type="AlphaFoldDB" id="A0A6H1UDM5"/>
<dbReference type="InterPro" id="IPR003043">
    <property type="entry name" value="Uropor_MeTrfase_CS"/>
</dbReference>
<dbReference type="NCBIfam" id="NF004790">
    <property type="entry name" value="PRK06136.1"/>
    <property type="match status" value="1"/>
</dbReference>
<evidence type="ECO:0000256" key="8">
    <source>
        <dbReference type="ARBA" id="ARBA00060548"/>
    </source>
</evidence>
<evidence type="ECO:0000256" key="3">
    <source>
        <dbReference type="ARBA" id="ARBA00022603"/>
    </source>
</evidence>
<dbReference type="InterPro" id="IPR014777">
    <property type="entry name" value="4pyrrole_Mease_sub1"/>
</dbReference>
<dbReference type="PANTHER" id="PTHR45790:SF3">
    <property type="entry name" value="S-ADENOSYL-L-METHIONINE-DEPENDENT UROPORPHYRINOGEN III METHYLTRANSFERASE, CHLOROPLASTIC"/>
    <property type="match status" value="1"/>
</dbReference>
<keyword evidence="3 9" id="KW-0489">Methyltransferase</keyword>
<dbReference type="EC" id="2.1.1.107" evidence="2"/>
<dbReference type="GO" id="GO:0019354">
    <property type="term" value="P:siroheme biosynthetic process"/>
    <property type="evidence" value="ECO:0007669"/>
    <property type="project" value="UniProtKB-UniPathway"/>
</dbReference>
<evidence type="ECO:0000256" key="9">
    <source>
        <dbReference type="RuleBase" id="RU003960"/>
    </source>
</evidence>
<keyword evidence="12" id="KW-1185">Reference proteome</keyword>
<evidence type="ECO:0000256" key="2">
    <source>
        <dbReference type="ARBA" id="ARBA00012162"/>
    </source>
</evidence>
<dbReference type="Proteomes" id="UP000501602">
    <property type="component" value="Chromosome"/>
</dbReference>
<reference evidence="11 12" key="1">
    <citation type="submission" date="2020-04" db="EMBL/GenBank/DDBJ databases">
        <title>Ferrimonas sp. S7 isolated from sea water.</title>
        <authorList>
            <person name="Bae S.S."/>
            <person name="Baek K."/>
        </authorList>
    </citation>
    <scope>NUCLEOTIDE SEQUENCE [LARGE SCALE GENOMIC DNA]</scope>
    <source>
        <strain evidence="11 12">S7</strain>
    </source>
</reference>
<dbReference type="CDD" id="cd11642">
    <property type="entry name" value="SUMT"/>
    <property type="match status" value="1"/>
</dbReference>
<dbReference type="NCBIfam" id="TIGR01469">
    <property type="entry name" value="cobA_cysG_Cterm"/>
    <property type="match status" value="1"/>
</dbReference>
<dbReference type="RefSeq" id="WP_168659576.1">
    <property type="nucleotide sequence ID" value="NZ_CP051180.1"/>
</dbReference>
<dbReference type="InterPro" id="IPR000878">
    <property type="entry name" value="4pyrrol_Mease"/>
</dbReference>
<dbReference type="GO" id="GO:0004851">
    <property type="term" value="F:uroporphyrin-III C-methyltransferase activity"/>
    <property type="evidence" value="ECO:0007669"/>
    <property type="project" value="UniProtKB-EC"/>
</dbReference>
<keyword evidence="6" id="KW-0627">Porphyrin biosynthesis</keyword>
<keyword evidence="5" id="KW-0949">S-adenosyl-L-methionine</keyword>